<keyword evidence="2" id="KW-0547">Nucleotide-binding</keyword>
<dbReference type="PANTHER" id="PTHR43289">
    <property type="entry name" value="MITOGEN-ACTIVATED PROTEIN KINASE KINASE KINASE 20-RELATED"/>
    <property type="match status" value="1"/>
</dbReference>
<feature type="compositionally biased region" description="Low complexity" evidence="5">
    <location>
        <begin position="765"/>
        <end position="780"/>
    </location>
</feature>
<name>A0ABZ2KX95_9BACT</name>
<dbReference type="Proteomes" id="UP001374803">
    <property type="component" value="Chromosome"/>
</dbReference>
<keyword evidence="4" id="KW-0067">ATP-binding</keyword>
<dbReference type="Gene3D" id="1.10.510.10">
    <property type="entry name" value="Transferase(Phosphotransferase) domain 1"/>
    <property type="match status" value="1"/>
</dbReference>
<feature type="compositionally biased region" description="Pro residues" evidence="5">
    <location>
        <begin position="45"/>
        <end position="55"/>
    </location>
</feature>
<dbReference type="InterPro" id="IPR011009">
    <property type="entry name" value="Kinase-like_dom_sf"/>
</dbReference>
<sequence>MRGASATTTQKHCPSCRDRFSGEALFCPNDGTKLVESDPSDESPAPAPPPVPEPAKPVDTYLGREISGHIEIRELAGVGAMGRVYRAFQRGIDRDVAVKILHRELSANPQLVARFHREAKVASRLQHPNVVHVHLAGQLPDGALYIVMEYLDGLSLQSALTAAGSSMPLPRALHIALQLCDAVGEAHAQGVVHRDLKPENVMLVRRGEDADYVKVLDFGIARLSWGEQSMATAAGLIFGTARYISPEGAQGESVGPPGDVYAIATLLYQMLTGRTPFEGEQAVGILIQQIHDTPPPLKSFPEAAAVPDALAEIVMQNLSKDRNTRAQDARALGRALLDVMRVSSPRVSGTSFPSVPSLDDVPLLPGAAPTTRWTPPVALQAQLVLNPPRGSSPDFGRASTPTPTPAPALAATIDDAEIGLALQARLATAPTPAAPLAVLNQTVRLPPSFPTVEHRHGGPAKPRSNVESTLSDAPSSEPSSVASVPLRPQPRKFARYAALFFLLFIVGSVVAAGVAYHLGLLQPAASANNLEDIVMRARVAASEGRWDAPPGDNVQDLTNEGLVLWPGEPRLVEIRTRASDDLMKRAITAKSAGDLQQAVRDARLATRFDPNDASKRALVHEYENDIAQASGEQLMHLADAGAGATKQTSSSGTRVAVETSPGKPRIGQQVDFAARVGVEGKNVSDARFVVSGGNLGAVGAKLTAISDNGAYRAGFTFLEAGRYEVSFLARVDGANVRGVRTVVVEGAKPVPAPGGEAAPAPPAPSGSSAPPAPSGSAKWL</sequence>
<keyword evidence="9" id="KW-1185">Reference proteome</keyword>
<evidence type="ECO:0000256" key="1">
    <source>
        <dbReference type="ARBA" id="ARBA00022679"/>
    </source>
</evidence>
<protein>
    <submittedName>
        <fullName evidence="8">Protein kinase</fullName>
    </submittedName>
</protein>
<keyword evidence="3 8" id="KW-0418">Kinase</keyword>
<reference evidence="8" key="1">
    <citation type="submission" date="2021-12" db="EMBL/GenBank/DDBJ databases">
        <title>Discovery of the Pendulisporaceae a myxobacterial family with distinct sporulation behavior and unique specialized metabolism.</title>
        <authorList>
            <person name="Garcia R."/>
            <person name="Popoff A."/>
            <person name="Bader C.D."/>
            <person name="Loehr J."/>
            <person name="Walesch S."/>
            <person name="Walt C."/>
            <person name="Boldt J."/>
            <person name="Bunk B."/>
            <person name="Haeckl F.J.F.P.J."/>
            <person name="Gunesch A.P."/>
            <person name="Birkelbach J."/>
            <person name="Nuebel U."/>
            <person name="Pietschmann T."/>
            <person name="Bach T."/>
            <person name="Mueller R."/>
        </authorList>
    </citation>
    <scope>NUCLEOTIDE SEQUENCE</scope>
    <source>
        <strain evidence="8">MSr11367</strain>
    </source>
</reference>
<feature type="compositionally biased region" description="Low complexity" evidence="5">
    <location>
        <begin position="468"/>
        <end position="485"/>
    </location>
</feature>
<evidence type="ECO:0000259" key="7">
    <source>
        <dbReference type="PROSITE" id="PS50011"/>
    </source>
</evidence>
<proteinExistence type="predicted"/>
<evidence type="ECO:0000256" key="5">
    <source>
        <dbReference type="SAM" id="MobiDB-lite"/>
    </source>
</evidence>
<keyword evidence="1" id="KW-0808">Transferase</keyword>
<keyword evidence="6" id="KW-0812">Transmembrane</keyword>
<dbReference type="InterPro" id="IPR000719">
    <property type="entry name" value="Prot_kinase_dom"/>
</dbReference>
<dbReference type="InterPro" id="IPR008271">
    <property type="entry name" value="Ser/Thr_kinase_AS"/>
</dbReference>
<feature type="domain" description="Protein kinase" evidence="7">
    <location>
        <begin position="70"/>
        <end position="337"/>
    </location>
</feature>
<keyword evidence="6" id="KW-0472">Membrane</keyword>
<evidence type="ECO:0000256" key="4">
    <source>
        <dbReference type="ARBA" id="ARBA00022840"/>
    </source>
</evidence>
<evidence type="ECO:0000256" key="6">
    <source>
        <dbReference type="SAM" id="Phobius"/>
    </source>
</evidence>
<organism evidence="8 9">
    <name type="scientific">Pendulispora rubella</name>
    <dbReference type="NCBI Taxonomy" id="2741070"/>
    <lineage>
        <taxon>Bacteria</taxon>
        <taxon>Pseudomonadati</taxon>
        <taxon>Myxococcota</taxon>
        <taxon>Myxococcia</taxon>
        <taxon>Myxococcales</taxon>
        <taxon>Sorangiineae</taxon>
        <taxon>Pendulisporaceae</taxon>
        <taxon>Pendulispora</taxon>
    </lineage>
</organism>
<dbReference type="PROSITE" id="PS00108">
    <property type="entry name" value="PROTEIN_KINASE_ST"/>
    <property type="match status" value="1"/>
</dbReference>
<feature type="transmembrane region" description="Helical" evidence="6">
    <location>
        <begin position="496"/>
        <end position="518"/>
    </location>
</feature>
<dbReference type="SUPFAM" id="SSF56112">
    <property type="entry name" value="Protein kinase-like (PK-like)"/>
    <property type="match status" value="1"/>
</dbReference>
<feature type="region of interest" description="Disordered" evidence="5">
    <location>
        <begin position="29"/>
        <end position="58"/>
    </location>
</feature>
<dbReference type="CDD" id="cd14014">
    <property type="entry name" value="STKc_PknB_like"/>
    <property type="match status" value="1"/>
</dbReference>
<feature type="compositionally biased region" description="Low complexity" evidence="5">
    <location>
        <begin position="748"/>
        <end position="758"/>
    </location>
</feature>
<dbReference type="PROSITE" id="PS50011">
    <property type="entry name" value="PROTEIN_KINASE_DOM"/>
    <property type="match status" value="1"/>
</dbReference>
<dbReference type="Gene3D" id="3.30.200.20">
    <property type="entry name" value="Phosphorylase Kinase, domain 1"/>
    <property type="match status" value="1"/>
</dbReference>
<dbReference type="SMART" id="SM00220">
    <property type="entry name" value="S_TKc"/>
    <property type="match status" value="1"/>
</dbReference>
<dbReference type="RefSeq" id="WP_394832812.1">
    <property type="nucleotide sequence ID" value="NZ_CP089929.1"/>
</dbReference>
<evidence type="ECO:0000256" key="3">
    <source>
        <dbReference type="ARBA" id="ARBA00022777"/>
    </source>
</evidence>
<feature type="region of interest" description="Disordered" evidence="5">
    <location>
        <begin position="748"/>
        <end position="780"/>
    </location>
</feature>
<evidence type="ECO:0000313" key="9">
    <source>
        <dbReference type="Proteomes" id="UP001374803"/>
    </source>
</evidence>
<dbReference type="EMBL" id="CP089983">
    <property type="protein sequence ID" value="WXB03185.1"/>
    <property type="molecule type" value="Genomic_DNA"/>
</dbReference>
<gene>
    <name evidence="8" type="ORF">LVJ94_40555</name>
</gene>
<dbReference type="GO" id="GO:0016301">
    <property type="term" value="F:kinase activity"/>
    <property type="evidence" value="ECO:0007669"/>
    <property type="project" value="UniProtKB-KW"/>
</dbReference>
<feature type="region of interest" description="Disordered" evidence="5">
    <location>
        <begin position="642"/>
        <end position="663"/>
    </location>
</feature>
<evidence type="ECO:0000256" key="2">
    <source>
        <dbReference type="ARBA" id="ARBA00022741"/>
    </source>
</evidence>
<feature type="region of interest" description="Disordered" evidence="5">
    <location>
        <begin position="447"/>
        <end position="485"/>
    </location>
</feature>
<dbReference type="Pfam" id="PF00069">
    <property type="entry name" value="Pkinase"/>
    <property type="match status" value="1"/>
</dbReference>
<accession>A0ABZ2KX95</accession>
<dbReference type="PANTHER" id="PTHR43289:SF6">
    <property type="entry name" value="SERINE_THREONINE-PROTEIN KINASE NEKL-3"/>
    <property type="match status" value="1"/>
</dbReference>
<evidence type="ECO:0000313" key="8">
    <source>
        <dbReference type="EMBL" id="WXB03185.1"/>
    </source>
</evidence>
<keyword evidence="6" id="KW-1133">Transmembrane helix</keyword>